<dbReference type="InterPro" id="IPR000286">
    <property type="entry name" value="HDACs"/>
</dbReference>
<dbReference type="InterPro" id="IPR044150">
    <property type="entry name" value="HDAC_classIV"/>
</dbReference>
<dbReference type="PANTHER" id="PTHR10625">
    <property type="entry name" value="HISTONE DEACETYLASE HDAC1-RELATED"/>
    <property type="match status" value="1"/>
</dbReference>
<dbReference type="InterPro" id="IPR023696">
    <property type="entry name" value="Ureohydrolase_dom_sf"/>
</dbReference>
<evidence type="ECO:0000313" key="4">
    <source>
        <dbReference type="EMBL" id="MFD2158129.1"/>
    </source>
</evidence>
<dbReference type="SUPFAM" id="SSF52768">
    <property type="entry name" value="Arginase/deacetylase"/>
    <property type="match status" value="1"/>
</dbReference>
<organism evidence="4 5">
    <name type="scientific">Rubritalea tangerina</name>
    <dbReference type="NCBI Taxonomy" id="430798"/>
    <lineage>
        <taxon>Bacteria</taxon>
        <taxon>Pseudomonadati</taxon>
        <taxon>Verrucomicrobiota</taxon>
        <taxon>Verrucomicrobiia</taxon>
        <taxon>Verrucomicrobiales</taxon>
        <taxon>Rubritaleaceae</taxon>
        <taxon>Rubritalea</taxon>
    </lineage>
</organism>
<keyword evidence="5" id="KW-1185">Reference proteome</keyword>
<dbReference type="InterPro" id="IPR037138">
    <property type="entry name" value="His_deacetylse_dom_sf"/>
</dbReference>
<dbReference type="CDD" id="cd09993">
    <property type="entry name" value="HDAC_classIV"/>
    <property type="match status" value="1"/>
</dbReference>
<dbReference type="PRINTS" id="PR01270">
    <property type="entry name" value="HDASUPER"/>
</dbReference>
<dbReference type="EMBL" id="JBHUJB010000021">
    <property type="protein sequence ID" value="MFD2158129.1"/>
    <property type="molecule type" value="Genomic_DNA"/>
</dbReference>
<name>A0ABW4Z8B3_9BACT</name>
<dbReference type="InterPro" id="IPR023801">
    <property type="entry name" value="His_deacetylse_dom"/>
</dbReference>
<proteinExistence type="inferred from homology"/>
<comment type="similarity">
    <text evidence="1">Belongs to the histone deacetylase family.</text>
</comment>
<evidence type="ECO:0000256" key="1">
    <source>
        <dbReference type="ARBA" id="ARBA00005947"/>
    </source>
</evidence>
<accession>A0ABW4Z8B3</accession>
<reference evidence="5" key="1">
    <citation type="journal article" date="2019" name="Int. J. Syst. Evol. Microbiol.">
        <title>The Global Catalogue of Microorganisms (GCM) 10K type strain sequencing project: providing services to taxonomists for standard genome sequencing and annotation.</title>
        <authorList>
            <consortium name="The Broad Institute Genomics Platform"/>
            <consortium name="The Broad Institute Genome Sequencing Center for Infectious Disease"/>
            <person name="Wu L."/>
            <person name="Ma J."/>
        </authorList>
    </citation>
    <scope>NUCLEOTIDE SEQUENCE [LARGE SCALE GENOMIC DNA]</scope>
    <source>
        <strain evidence="5">CCUG 57942</strain>
    </source>
</reference>
<comment type="caution">
    <text evidence="4">The sequence shown here is derived from an EMBL/GenBank/DDBJ whole genome shotgun (WGS) entry which is preliminary data.</text>
</comment>
<dbReference type="Pfam" id="PF00850">
    <property type="entry name" value="Hist_deacetyl"/>
    <property type="match status" value="1"/>
</dbReference>
<evidence type="ECO:0000256" key="2">
    <source>
        <dbReference type="ARBA" id="ARBA00022801"/>
    </source>
</evidence>
<gene>
    <name evidence="4" type="ORF">ACFSW8_04385</name>
</gene>
<protein>
    <submittedName>
        <fullName evidence="4">Histone deacetylase</fullName>
    </submittedName>
</protein>
<keyword evidence="2" id="KW-0378">Hydrolase</keyword>
<evidence type="ECO:0000259" key="3">
    <source>
        <dbReference type="Pfam" id="PF00850"/>
    </source>
</evidence>
<dbReference type="Gene3D" id="3.40.800.20">
    <property type="entry name" value="Histone deacetylase domain"/>
    <property type="match status" value="1"/>
</dbReference>
<dbReference type="PANTHER" id="PTHR10625:SF23">
    <property type="entry name" value="HISTONE DEACETYLASE 11"/>
    <property type="match status" value="1"/>
</dbReference>
<sequence length="321" mass="35207">MLGQMSCQNQRRAEVAQNPIPVVYSERSSIDLFGFERLHPFDIKKYDKIYNGLVRDGFLDRSMVHQAEMLGREDLLLIHTEAYLEDLGDKRLVAGYLEAPILAKVPGVDIRRQVVEPFMIASGGTVKAGRLAVEHGAAINLGGGYHHAMPGHGEGFCLIADVPIAIRKLQAEGVVVRALIVDTDIHHGNGSVVCLGDDDSCYTFSMHERHLYPLHKPEGDRDVIVPEGVSDEAFCEVLRKELPKIFSEAKPDIVFHVAGCDALAGDPLANGGMTAAGIAKRDAMIYAYCKQHNVPYVMTLAGGYSKGAWKAQLESIKNLMR</sequence>
<evidence type="ECO:0000313" key="5">
    <source>
        <dbReference type="Proteomes" id="UP001597389"/>
    </source>
</evidence>
<dbReference type="Proteomes" id="UP001597389">
    <property type="component" value="Unassembled WGS sequence"/>
</dbReference>
<feature type="domain" description="Histone deacetylase" evidence="3">
    <location>
        <begin position="39"/>
        <end position="314"/>
    </location>
</feature>